<comment type="catalytic activity">
    <reaction evidence="9">
        <text>ATP + H2O = ADP + phosphate + H(+)</text>
        <dbReference type="Rhea" id="RHEA:13065"/>
        <dbReference type="ChEBI" id="CHEBI:15377"/>
        <dbReference type="ChEBI" id="CHEBI:15378"/>
        <dbReference type="ChEBI" id="CHEBI:30616"/>
        <dbReference type="ChEBI" id="CHEBI:43474"/>
        <dbReference type="ChEBI" id="CHEBI:456216"/>
    </reaction>
    <physiologicalReaction direction="left-to-right" evidence="9">
        <dbReference type="Rhea" id="RHEA:13066"/>
    </physiologicalReaction>
</comment>
<evidence type="ECO:0000256" key="8">
    <source>
        <dbReference type="ARBA" id="ARBA00023136"/>
    </source>
</evidence>
<keyword evidence="6" id="KW-1133">Transmembrane helix</keyword>
<dbReference type="InterPro" id="IPR003960">
    <property type="entry name" value="ATPase_AAA_CS"/>
</dbReference>
<comment type="subcellular location">
    <subcellularLocation>
        <location evidence="1">Mitochondrion membrane</location>
    </subcellularLocation>
</comment>
<dbReference type="PANTHER" id="PTHR23070">
    <property type="entry name" value="BCS1 AAA-TYPE ATPASE"/>
    <property type="match status" value="1"/>
</dbReference>
<evidence type="ECO:0000256" key="4">
    <source>
        <dbReference type="ARBA" id="ARBA00022801"/>
    </source>
</evidence>
<dbReference type="GO" id="GO:0005524">
    <property type="term" value="F:ATP binding"/>
    <property type="evidence" value="ECO:0007669"/>
    <property type="project" value="UniProtKB-KW"/>
</dbReference>
<evidence type="ECO:0000256" key="1">
    <source>
        <dbReference type="ARBA" id="ARBA00004325"/>
    </source>
</evidence>
<evidence type="ECO:0000256" key="5">
    <source>
        <dbReference type="ARBA" id="ARBA00022840"/>
    </source>
</evidence>
<keyword evidence="7" id="KW-0496">Mitochondrion</keyword>
<keyword evidence="2" id="KW-0812">Transmembrane</keyword>
<keyword evidence="3 10" id="KW-0547">Nucleotide-binding</keyword>
<reference evidence="12 13" key="1">
    <citation type="submission" date="2018-04" db="EMBL/GenBank/DDBJ databases">
        <title>The genome of golden apple snail Pomacea canaliculata provides insight into stress tolerance and invasive adaptation.</title>
        <authorList>
            <person name="Liu C."/>
            <person name="Liu B."/>
            <person name="Ren Y."/>
            <person name="Zhang Y."/>
            <person name="Wang H."/>
            <person name="Li S."/>
            <person name="Jiang F."/>
            <person name="Yin L."/>
            <person name="Zhang G."/>
            <person name="Qian W."/>
            <person name="Fan W."/>
        </authorList>
    </citation>
    <scope>NUCLEOTIDE SEQUENCE [LARGE SCALE GENOMIC DNA]</scope>
    <source>
        <strain evidence="12">SZHN2017</strain>
        <tissue evidence="12">Muscle</tissue>
    </source>
</reference>
<sequence length="380" mass="42984">MTVSEFLASLSTNPYFSAGAGLFGVGMAAAVAKTSKSAVLFRRHCMITLEVTSQDKSYHWLLQWISRYGTRTQHLSVQTAFSQTDTGKVNAQFDFVPSPGAHFFRYRGYWIRVERNREKQMVNFQAGLPFETVTMTTLGTNRNIFFEILEESRKLALQSQEGKTVMYTAMGAEWRPFGYPRRKRPLSSVILDRGLSEKILDDVRTLDYNICVMNLSEKGLSDDRLNHLLTVAPEQSIILLEDIDAAFISRDLSKENPAMYQGMGRLTFSGLLNALDGVASAEARIIFMTTNYLERLDPALIRPGRVDMKELVNYASAFQMAQMFLRFYPDQPESRAEEFARIVVASGNHSISAAQIQGFFMMHKNDPDTVLKKAHRFSAV</sequence>
<dbReference type="Gene3D" id="3.40.50.300">
    <property type="entry name" value="P-loop containing nucleotide triphosphate hydrolases"/>
    <property type="match status" value="1"/>
</dbReference>
<dbReference type="SUPFAM" id="SSF52540">
    <property type="entry name" value="P-loop containing nucleoside triphosphate hydrolases"/>
    <property type="match status" value="1"/>
</dbReference>
<protein>
    <recommendedName>
        <fullName evidence="11">BCS1 N-terminal domain-containing protein</fullName>
    </recommendedName>
</protein>
<keyword evidence="13" id="KW-1185">Reference proteome</keyword>
<accession>A0A2T7NWU1</accession>
<dbReference type="InterPro" id="IPR014851">
    <property type="entry name" value="BCS1_N"/>
</dbReference>
<gene>
    <name evidence="12" type="ORF">C0Q70_13298</name>
</gene>
<evidence type="ECO:0000256" key="6">
    <source>
        <dbReference type="ARBA" id="ARBA00022989"/>
    </source>
</evidence>
<dbReference type="Pfam" id="PF00004">
    <property type="entry name" value="AAA"/>
    <property type="match status" value="1"/>
</dbReference>
<comment type="caution">
    <text evidence="12">The sequence shown here is derived from an EMBL/GenBank/DDBJ whole genome shotgun (WGS) entry which is preliminary data.</text>
</comment>
<dbReference type="InterPro" id="IPR057495">
    <property type="entry name" value="AAA_lid_BCS1"/>
</dbReference>
<dbReference type="Proteomes" id="UP000245119">
    <property type="component" value="Linkage Group LG8"/>
</dbReference>
<dbReference type="Pfam" id="PF25426">
    <property type="entry name" value="AAA_lid_BCS1"/>
    <property type="match status" value="1"/>
</dbReference>
<dbReference type="InterPro" id="IPR050747">
    <property type="entry name" value="Mitochondrial_chaperone_BCS1"/>
</dbReference>
<keyword evidence="8" id="KW-0472">Membrane</keyword>
<dbReference type="SMART" id="SM01024">
    <property type="entry name" value="BCS1_N"/>
    <property type="match status" value="1"/>
</dbReference>
<evidence type="ECO:0000256" key="7">
    <source>
        <dbReference type="ARBA" id="ARBA00023128"/>
    </source>
</evidence>
<name>A0A2T7NWU1_POMCA</name>
<feature type="domain" description="BCS1 N-terminal" evidence="11">
    <location>
        <begin position="23"/>
        <end position="189"/>
    </location>
</feature>
<evidence type="ECO:0000313" key="12">
    <source>
        <dbReference type="EMBL" id="PVD25639.1"/>
    </source>
</evidence>
<dbReference type="EMBL" id="PZQS01000008">
    <property type="protein sequence ID" value="PVD25639.1"/>
    <property type="molecule type" value="Genomic_DNA"/>
</dbReference>
<dbReference type="AlphaFoldDB" id="A0A2T7NWU1"/>
<keyword evidence="5 10" id="KW-0067">ATP-binding</keyword>
<dbReference type="PROSITE" id="PS00674">
    <property type="entry name" value="AAA"/>
    <property type="match status" value="1"/>
</dbReference>
<evidence type="ECO:0000256" key="3">
    <source>
        <dbReference type="ARBA" id="ARBA00022741"/>
    </source>
</evidence>
<organism evidence="12 13">
    <name type="scientific">Pomacea canaliculata</name>
    <name type="common">Golden apple snail</name>
    <dbReference type="NCBI Taxonomy" id="400727"/>
    <lineage>
        <taxon>Eukaryota</taxon>
        <taxon>Metazoa</taxon>
        <taxon>Spiralia</taxon>
        <taxon>Lophotrochozoa</taxon>
        <taxon>Mollusca</taxon>
        <taxon>Gastropoda</taxon>
        <taxon>Caenogastropoda</taxon>
        <taxon>Architaenioglossa</taxon>
        <taxon>Ampullarioidea</taxon>
        <taxon>Ampullariidae</taxon>
        <taxon>Pomacea</taxon>
    </lineage>
</organism>
<proteinExistence type="inferred from homology"/>
<dbReference type="Pfam" id="PF08740">
    <property type="entry name" value="BCS1_N"/>
    <property type="match status" value="1"/>
</dbReference>
<dbReference type="InterPro" id="IPR003959">
    <property type="entry name" value="ATPase_AAA_core"/>
</dbReference>
<keyword evidence="4" id="KW-0378">Hydrolase</keyword>
<dbReference type="STRING" id="400727.A0A2T7NWU1"/>
<evidence type="ECO:0000256" key="10">
    <source>
        <dbReference type="RuleBase" id="RU003651"/>
    </source>
</evidence>
<evidence type="ECO:0000256" key="9">
    <source>
        <dbReference type="ARBA" id="ARBA00048778"/>
    </source>
</evidence>
<evidence type="ECO:0000259" key="11">
    <source>
        <dbReference type="SMART" id="SM01024"/>
    </source>
</evidence>
<dbReference type="GO" id="GO:0031966">
    <property type="term" value="C:mitochondrial membrane"/>
    <property type="evidence" value="ECO:0007669"/>
    <property type="project" value="UniProtKB-SubCell"/>
</dbReference>
<evidence type="ECO:0000313" key="13">
    <source>
        <dbReference type="Proteomes" id="UP000245119"/>
    </source>
</evidence>
<dbReference type="GO" id="GO:0016887">
    <property type="term" value="F:ATP hydrolysis activity"/>
    <property type="evidence" value="ECO:0007669"/>
    <property type="project" value="InterPro"/>
</dbReference>
<comment type="similarity">
    <text evidence="10">Belongs to the AAA ATPase family.</text>
</comment>
<dbReference type="OrthoDB" id="10251412at2759"/>
<dbReference type="InterPro" id="IPR027417">
    <property type="entry name" value="P-loop_NTPase"/>
</dbReference>
<evidence type="ECO:0000256" key="2">
    <source>
        <dbReference type="ARBA" id="ARBA00022692"/>
    </source>
</evidence>